<dbReference type="GO" id="GO:0016020">
    <property type="term" value="C:membrane"/>
    <property type="evidence" value="ECO:0007669"/>
    <property type="project" value="UniProtKB-SubCell"/>
</dbReference>
<dbReference type="EMBL" id="WSTA01000003">
    <property type="protein sequence ID" value="MWB97183.1"/>
    <property type="molecule type" value="Genomic_DNA"/>
</dbReference>
<dbReference type="InterPro" id="IPR050739">
    <property type="entry name" value="MFP"/>
</dbReference>
<dbReference type="PROSITE" id="PS51257">
    <property type="entry name" value="PROKAR_LIPOPROTEIN"/>
    <property type="match status" value="1"/>
</dbReference>
<evidence type="ECO:0000313" key="7">
    <source>
        <dbReference type="Proteomes" id="UP000438182"/>
    </source>
</evidence>
<evidence type="ECO:0000256" key="2">
    <source>
        <dbReference type="ARBA" id="ARBA00009477"/>
    </source>
</evidence>
<accession>A0A6I4NSF6</accession>
<name>A0A6I4NSF6_9MICO</name>
<dbReference type="Gene3D" id="2.40.50.100">
    <property type="match status" value="1"/>
</dbReference>
<dbReference type="CDD" id="cd06849">
    <property type="entry name" value="lipoyl_domain"/>
    <property type="match status" value="1"/>
</dbReference>
<dbReference type="RefSeq" id="WP_160422462.1">
    <property type="nucleotide sequence ID" value="NZ_WSTA01000003.1"/>
</dbReference>
<keyword evidence="3" id="KW-0812">Transmembrane</keyword>
<keyword evidence="5" id="KW-0472">Membrane</keyword>
<protein>
    <submittedName>
        <fullName evidence="6">HlyD family efflux transporter periplasmic adaptor subunit</fullName>
    </submittedName>
</protein>
<comment type="subcellular location">
    <subcellularLocation>
        <location evidence="1">Membrane</location>
        <topology evidence="1">Single-pass membrane protein</topology>
    </subcellularLocation>
</comment>
<evidence type="ECO:0000256" key="3">
    <source>
        <dbReference type="ARBA" id="ARBA00022692"/>
    </source>
</evidence>
<evidence type="ECO:0000256" key="4">
    <source>
        <dbReference type="ARBA" id="ARBA00022989"/>
    </source>
</evidence>
<comment type="similarity">
    <text evidence="2">Belongs to the membrane fusion protein (MFP) (TC 8.A.1) family.</text>
</comment>
<gene>
    <name evidence="6" type="ORF">GB864_01210</name>
</gene>
<dbReference type="InterPro" id="IPR011053">
    <property type="entry name" value="Single_hybrid_motif"/>
</dbReference>
<reference evidence="6 7" key="1">
    <citation type="submission" date="2019-12" db="EMBL/GenBank/DDBJ databases">
        <authorList>
            <person name="Kim Y.S."/>
        </authorList>
    </citation>
    <scope>NUCLEOTIDE SEQUENCE [LARGE SCALE GENOMIC DNA]</scope>
    <source>
        <strain evidence="6 7">MMS17-SY077</strain>
    </source>
</reference>
<keyword evidence="7" id="KW-1185">Reference proteome</keyword>
<keyword evidence="4" id="KW-1133">Transmembrane helix</keyword>
<evidence type="ECO:0000256" key="5">
    <source>
        <dbReference type="ARBA" id="ARBA00023136"/>
    </source>
</evidence>
<dbReference type="PANTHER" id="PTHR30386">
    <property type="entry name" value="MEMBRANE FUSION SUBUNIT OF EMRAB-TOLC MULTIDRUG EFFLUX PUMP"/>
    <property type="match status" value="1"/>
</dbReference>
<proteinExistence type="inferred from homology"/>
<dbReference type="PANTHER" id="PTHR30386:SF26">
    <property type="entry name" value="TRANSPORT PROTEIN COMB"/>
    <property type="match status" value="1"/>
</dbReference>
<dbReference type="Proteomes" id="UP000438182">
    <property type="component" value="Unassembled WGS sequence"/>
</dbReference>
<dbReference type="SUPFAM" id="SSF51230">
    <property type="entry name" value="Single hybrid motif"/>
    <property type="match status" value="1"/>
</dbReference>
<organism evidence="6 7">
    <name type="scientific">Agromyces seonyuensis</name>
    <dbReference type="NCBI Taxonomy" id="2662446"/>
    <lineage>
        <taxon>Bacteria</taxon>
        <taxon>Bacillati</taxon>
        <taxon>Actinomycetota</taxon>
        <taxon>Actinomycetes</taxon>
        <taxon>Micrococcales</taxon>
        <taxon>Microbacteriaceae</taxon>
        <taxon>Agromyces</taxon>
    </lineage>
</organism>
<evidence type="ECO:0000256" key="1">
    <source>
        <dbReference type="ARBA" id="ARBA00004167"/>
    </source>
</evidence>
<comment type="caution">
    <text evidence="6">The sequence shown here is derived from an EMBL/GenBank/DDBJ whole genome shotgun (WGS) entry which is preliminary data.</text>
</comment>
<dbReference type="AlphaFoldDB" id="A0A6I4NSF6"/>
<sequence>MSWAGRLRLFFGALGVILLVAACTVLFSQRQSRAVSDSATIVAQEFPVGTDYGGLVVTQLVQEGDAVKQGDPLFEVRSQQLQRDLAWEVVNDPTAAADGTATIVAGVDGTVSEIMIPQGGYAQAGGVLATIDRAETGEVVAEFTLTARDYGRLGEGSTVSLELPDRRTLDGTVEAIDVETIAGEAKATLTVASPEVARGDDSGLLVPGTPMRATVQLRDDGFLAGAQDAIADLLTQVGF</sequence>
<evidence type="ECO:0000313" key="6">
    <source>
        <dbReference type="EMBL" id="MWB97183.1"/>
    </source>
</evidence>